<dbReference type="EMBL" id="SDEE01001409">
    <property type="protein sequence ID" value="RXW12106.1"/>
    <property type="molecule type" value="Genomic_DNA"/>
</dbReference>
<organism evidence="1 2">
    <name type="scientific">Candolleomyces aberdarensis</name>
    <dbReference type="NCBI Taxonomy" id="2316362"/>
    <lineage>
        <taxon>Eukaryota</taxon>
        <taxon>Fungi</taxon>
        <taxon>Dikarya</taxon>
        <taxon>Basidiomycota</taxon>
        <taxon>Agaricomycotina</taxon>
        <taxon>Agaricomycetes</taxon>
        <taxon>Agaricomycetidae</taxon>
        <taxon>Agaricales</taxon>
        <taxon>Agaricineae</taxon>
        <taxon>Psathyrellaceae</taxon>
        <taxon>Candolleomyces</taxon>
    </lineage>
</organism>
<evidence type="ECO:0000313" key="1">
    <source>
        <dbReference type="EMBL" id="RXW12106.1"/>
    </source>
</evidence>
<keyword evidence="2" id="KW-1185">Reference proteome</keyword>
<name>A0A4Q2D0Z9_9AGAR</name>
<proteinExistence type="predicted"/>
<sequence length="126" mass="13289">MKQKRTREAHRETPNAGQLQWTAGTCYNEEIIIVQAAQAAECAVVGCVASFITIEGAGKLFVVNFGIAEATIVNPTTISNPGPKPFLTVINSGPAPLFFVIQTCGVVASTGGRCSLSMIAVKFVVF</sequence>
<dbReference type="AlphaFoldDB" id="A0A4Q2D0Z9"/>
<protein>
    <submittedName>
        <fullName evidence="1">Uncharacterized protein</fullName>
    </submittedName>
</protein>
<gene>
    <name evidence="1" type="ORF">EST38_g13750</name>
</gene>
<accession>A0A4Q2D0Z9</accession>
<reference evidence="1 2" key="1">
    <citation type="submission" date="2019-01" db="EMBL/GenBank/DDBJ databases">
        <title>Draft genome sequence of Psathyrella aberdarensis IHI B618.</title>
        <authorList>
            <person name="Buettner E."/>
            <person name="Kellner H."/>
        </authorList>
    </citation>
    <scope>NUCLEOTIDE SEQUENCE [LARGE SCALE GENOMIC DNA]</scope>
    <source>
        <strain evidence="1 2">IHI B618</strain>
    </source>
</reference>
<evidence type="ECO:0000313" key="2">
    <source>
        <dbReference type="Proteomes" id="UP000290288"/>
    </source>
</evidence>
<comment type="caution">
    <text evidence="1">The sequence shown here is derived from an EMBL/GenBank/DDBJ whole genome shotgun (WGS) entry which is preliminary data.</text>
</comment>
<dbReference type="Proteomes" id="UP000290288">
    <property type="component" value="Unassembled WGS sequence"/>
</dbReference>